<dbReference type="Proteomes" id="UP000265703">
    <property type="component" value="Unassembled WGS sequence"/>
</dbReference>
<comment type="caution">
    <text evidence="1">The sequence shown here is derived from an EMBL/GenBank/DDBJ whole genome shotgun (WGS) entry which is preliminary data.</text>
</comment>
<evidence type="ECO:0008006" key="3">
    <source>
        <dbReference type="Google" id="ProtNLM"/>
    </source>
</evidence>
<evidence type="ECO:0000313" key="2">
    <source>
        <dbReference type="Proteomes" id="UP000265703"/>
    </source>
</evidence>
<sequence>MLKNNEISDGRYQQTVKEMKEKRRNTTSRYFKMNFRTLELEVERISFSYSFSFQAATLIVPLFEKDSAIRDGIDTKSFHRNCDNKGATIWVAKIKDSTQLIGGYVNHTNFAVYCKDDYGPTMGNLFCHNNDWSNHNFGDDDYPDIGIPANFEVEDYEVFQMNFYQINKYYSLSI</sequence>
<name>A0A397SH47_9GLOM</name>
<dbReference type="AlphaFoldDB" id="A0A397SH47"/>
<gene>
    <name evidence="1" type="ORF">C1645_832580</name>
</gene>
<proteinExistence type="predicted"/>
<accession>A0A397SH47</accession>
<dbReference type="OrthoDB" id="2324840at2759"/>
<keyword evidence="2" id="KW-1185">Reference proteome</keyword>
<protein>
    <recommendedName>
        <fullName evidence="3">TLDc domain-containing protein</fullName>
    </recommendedName>
</protein>
<evidence type="ECO:0000313" key="1">
    <source>
        <dbReference type="EMBL" id="RIA84229.1"/>
    </source>
</evidence>
<dbReference type="EMBL" id="QKYT01000508">
    <property type="protein sequence ID" value="RIA84229.1"/>
    <property type="molecule type" value="Genomic_DNA"/>
</dbReference>
<organism evidence="1 2">
    <name type="scientific">Glomus cerebriforme</name>
    <dbReference type="NCBI Taxonomy" id="658196"/>
    <lineage>
        <taxon>Eukaryota</taxon>
        <taxon>Fungi</taxon>
        <taxon>Fungi incertae sedis</taxon>
        <taxon>Mucoromycota</taxon>
        <taxon>Glomeromycotina</taxon>
        <taxon>Glomeromycetes</taxon>
        <taxon>Glomerales</taxon>
        <taxon>Glomeraceae</taxon>
        <taxon>Glomus</taxon>
    </lineage>
</organism>
<reference evidence="1 2" key="1">
    <citation type="submission" date="2018-06" db="EMBL/GenBank/DDBJ databases">
        <title>Comparative genomics reveals the genomic features of Rhizophagus irregularis, R. cerebriforme, R. diaphanum and Gigaspora rosea, and their symbiotic lifestyle signature.</title>
        <authorList>
            <person name="Morin E."/>
            <person name="San Clemente H."/>
            <person name="Chen E.C.H."/>
            <person name="De La Providencia I."/>
            <person name="Hainaut M."/>
            <person name="Kuo A."/>
            <person name="Kohler A."/>
            <person name="Murat C."/>
            <person name="Tang N."/>
            <person name="Roy S."/>
            <person name="Loubradou J."/>
            <person name="Henrissat B."/>
            <person name="Grigoriev I.V."/>
            <person name="Corradi N."/>
            <person name="Roux C."/>
            <person name="Martin F.M."/>
        </authorList>
    </citation>
    <scope>NUCLEOTIDE SEQUENCE [LARGE SCALE GENOMIC DNA]</scope>
    <source>
        <strain evidence="1 2">DAOM 227022</strain>
    </source>
</reference>